<dbReference type="InterPro" id="IPR052155">
    <property type="entry name" value="Biofilm_reg_signaling"/>
</dbReference>
<dbReference type="CDD" id="cd12915">
    <property type="entry name" value="PDC2_DGC_like"/>
    <property type="match status" value="1"/>
</dbReference>
<dbReference type="PROSITE" id="PS50887">
    <property type="entry name" value="GGDEF"/>
    <property type="match status" value="1"/>
</dbReference>
<dbReference type="Gene3D" id="3.30.450.20">
    <property type="entry name" value="PAS domain"/>
    <property type="match status" value="4"/>
</dbReference>
<dbReference type="SMART" id="SM00267">
    <property type="entry name" value="GGDEF"/>
    <property type="match status" value="1"/>
</dbReference>
<evidence type="ECO:0000259" key="4">
    <source>
        <dbReference type="PROSITE" id="PS50113"/>
    </source>
</evidence>
<keyword evidence="2" id="KW-0812">Transmembrane</keyword>
<dbReference type="Pfam" id="PF00990">
    <property type="entry name" value="GGDEF"/>
    <property type="match status" value="1"/>
</dbReference>
<dbReference type="EMBL" id="QGTJ01000006">
    <property type="protein sequence ID" value="PWV61150.1"/>
    <property type="molecule type" value="Genomic_DNA"/>
</dbReference>
<name>A0A317MU21_9GAMM</name>
<evidence type="ECO:0000313" key="6">
    <source>
        <dbReference type="EMBL" id="PWV61150.1"/>
    </source>
</evidence>
<dbReference type="InterPro" id="IPR035965">
    <property type="entry name" value="PAS-like_dom_sf"/>
</dbReference>
<dbReference type="Proteomes" id="UP000246569">
    <property type="component" value="Unassembled WGS sequence"/>
</dbReference>
<organism evidence="6 7">
    <name type="scientific">Plasticicumulans acidivorans</name>
    <dbReference type="NCBI Taxonomy" id="886464"/>
    <lineage>
        <taxon>Bacteria</taxon>
        <taxon>Pseudomonadati</taxon>
        <taxon>Pseudomonadota</taxon>
        <taxon>Gammaproteobacteria</taxon>
        <taxon>Candidatus Competibacteraceae</taxon>
        <taxon>Plasticicumulans</taxon>
    </lineage>
</organism>
<accession>A0A317MU21</accession>
<dbReference type="SMART" id="SM00086">
    <property type="entry name" value="PAC"/>
    <property type="match status" value="2"/>
</dbReference>
<reference evidence="6 7" key="1">
    <citation type="submission" date="2018-05" db="EMBL/GenBank/DDBJ databases">
        <title>Genomic Encyclopedia of Type Strains, Phase IV (KMG-IV): sequencing the most valuable type-strain genomes for metagenomic binning, comparative biology and taxonomic classification.</title>
        <authorList>
            <person name="Goeker M."/>
        </authorList>
    </citation>
    <scope>NUCLEOTIDE SEQUENCE [LARGE SCALE GENOMIC DNA]</scope>
    <source>
        <strain evidence="6 7">DSM 23606</strain>
    </source>
</reference>
<dbReference type="OrthoDB" id="8416215at2"/>
<evidence type="ECO:0000259" key="5">
    <source>
        <dbReference type="PROSITE" id="PS50887"/>
    </source>
</evidence>
<feature type="domain" description="GGDEF" evidence="5">
    <location>
        <begin position="618"/>
        <end position="751"/>
    </location>
</feature>
<dbReference type="PANTHER" id="PTHR44757:SF2">
    <property type="entry name" value="BIOFILM ARCHITECTURE MAINTENANCE PROTEIN MBAA"/>
    <property type="match status" value="1"/>
</dbReference>
<dbReference type="AlphaFoldDB" id="A0A317MU21"/>
<evidence type="ECO:0000313" key="7">
    <source>
        <dbReference type="Proteomes" id="UP000246569"/>
    </source>
</evidence>
<keyword evidence="2" id="KW-1133">Transmembrane helix</keyword>
<keyword evidence="2" id="KW-0472">Membrane</keyword>
<dbReference type="SMART" id="SM00091">
    <property type="entry name" value="PAS"/>
    <property type="match status" value="2"/>
</dbReference>
<dbReference type="FunFam" id="3.30.70.270:FF:000001">
    <property type="entry name" value="Diguanylate cyclase domain protein"/>
    <property type="match status" value="1"/>
</dbReference>
<dbReference type="SUPFAM" id="SSF55785">
    <property type="entry name" value="PYP-like sensor domain (PAS domain)"/>
    <property type="match status" value="2"/>
</dbReference>
<feature type="domain" description="PAC" evidence="4">
    <location>
        <begin position="534"/>
        <end position="586"/>
    </location>
</feature>
<comment type="cofactor">
    <cofactor evidence="1">
        <name>Mg(2+)</name>
        <dbReference type="ChEBI" id="CHEBI:18420"/>
    </cofactor>
</comment>
<comment type="caution">
    <text evidence="6">The sequence shown here is derived from an EMBL/GenBank/DDBJ whole genome shotgun (WGS) entry which is preliminary data.</text>
</comment>
<dbReference type="CDD" id="cd01949">
    <property type="entry name" value="GGDEF"/>
    <property type="match status" value="1"/>
</dbReference>
<dbReference type="GO" id="GO:0003824">
    <property type="term" value="F:catalytic activity"/>
    <property type="evidence" value="ECO:0007669"/>
    <property type="project" value="UniProtKB-ARBA"/>
</dbReference>
<dbReference type="InterPro" id="IPR029787">
    <property type="entry name" value="Nucleotide_cyclase"/>
</dbReference>
<evidence type="ECO:0000259" key="3">
    <source>
        <dbReference type="PROSITE" id="PS50112"/>
    </source>
</evidence>
<feature type="domain" description="PAC" evidence="4">
    <location>
        <begin position="412"/>
        <end position="464"/>
    </location>
</feature>
<evidence type="ECO:0000256" key="1">
    <source>
        <dbReference type="ARBA" id="ARBA00001946"/>
    </source>
</evidence>
<protein>
    <submittedName>
        <fullName evidence="6">PAS domain S-box-containing protein/diguanylate cyclase (GGDEF)-like protein</fullName>
    </submittedName>
</protein>
<proteinExistence type="predicted"/>
<dbReference type="InterPro" id="IPR000014">
    <property type="entry name" value="PAS"/>
</dbReference>
<dbReference type="SUPFAM" id="SSF55073">
    <property type="entry name" value="Nucleotide cyclase"/>
    <property type="match status" value="1"/>
</dbReference>
<feature type="transmembrane region" description="Helical" evidence="2">
    <location>
        <begin position="12"/>
        <end position="31"/>
    </location>
</feature>
<sequence length="764" mass="84792">MPNPMRLLHKASTATIVFCTFVVLIAAVMLGRNLYIGYGQTLNDALRNQAQVAQLLEEHTRHSFDSVELMLNSTAELLQRTTRPTERTAIDALLRERIVDAPLVRQLLLLDGSGRVLGDSAPRSRASEVEGLGTRDWFVLAHEAPGSVRLARPERGRYFGENAEIAESSGLWLVPMAAGLRGEGFSGSVLVAALNPDYFRRFFSPLGHDRPLRISLWLIDGTLLVREPNDAALPPGFRDAQWPAVREARTGLGHGVVEWDSPAESSVQLISFRATMQWPVMLGVAQSKQAALADWYATLREQGIVAGGALLVLLVFARSLFMQVRRRERIGARLKAALALQRGLLNAMPSPVYYKDAAGRYQGCNPAFEVAFGVSERDLQQMTVNELLPRASQAAPHTLADSALFEGSKDSSAYESRVDYADGQTHHVLFRKAPYRDDDGQIIGLVGVMTDLTEYKAQEDTLRMMSLAVEQSPASVVITDLGGNIEFVNRKFELVTGYSREEVIGRKPSLLKSGYTRAEQYTDLWQTISAGGEWHGEFHNVRKNGEMYWEYASISAIRGADGRIHHYMAIKEDITERKRLEEKLRFQASFDALTGLPNRVLLLDRLLHELIRARRTRTAVAVMFVDLDHFKEINDGLGHAAGDELLCRMAQRLCDAVRACDTVGRFGGDEFVIVLSDLQAPEFAEFSAQRILRSLMQPLDIEGHSVQCGASIGITLAPDDGDDCETLLQNADSAMYLAKSAGRGAFRYYRPPVLRLPHLSQSTH</sequence>
<dbReference type="PANTHER" id="PTHR44757">
    <property type="entry name" value="DIGUANYLATE CYCLASE DGCP"/>
    <property type="match status" value="1"/>
</dbReference>
<dbReference type="PROSITE" id="PS50113">
    <property type="entry name" value="PAC"/>
    <property type="match status" value="2"/>
</dbReference>
<dbReference type="Pfam" id="PF08448">
    <property type="entry name" value="PAS_4"/>
    <property type="match status" value="1"/>
</dbReference>
<dbReference type="Pfam" id="PF13426">
    <property type="entry name" value="PAS_9"/>
    <property type="match status" value="1"/>
</dbReference>
<dbReference type="InterPro" id="IPR000700">
    <property type="entry name" value="PAS-assoc_C"/>
</dbReference>
<dbReference type="InterPro" id="IPR013656">
    <property type="entry name" value="PAS_4"/>
</dbReference>
<dbReference type="NCBIfam" id="TIGR00254">
    <property type="entry name" value="GGDEF"/>
    <property type="match status" value="1"/>
</dbReference>
<dbReference type="InterPro" id="IPR000160">
    <property type="entry name" value="GGDEF_dom"/>
</dbReference>
<feature type="domain" description="PAS" evidence="3">
    <location>
        <begin position="461"/>
        <end position="506"/>
    </location>
</feature>
<keyword evidence="7" id="KW-1185">Reference proteome</keyword>
<dbReference type="PROSITE" id="PS50112">
    <property type="entry name" value="PAS"/>
    <property type="match status" value="1"/>
</dbReference>
<dbReference type="NCBIfam" id="TIGR00229">
    <property type="entry name" value="sensory_box"/>
    <property type="match status" value="2"/>
</dbReference>
<dbReference type="InterPro" id="IPR001610">
    <property type="entry name" value="PAC"/>
</dbReference>
<dbReference type="Gene3D" id="3.30.70.270">
    <property type="match status" value="1"/>
</dbReference>
<evidence type="ECO:0000256" key="2">
    <source>
        <dbReference type="SAM" id="Phobius"/>
    </source>
</evidence>
<gene>
    <name evidence="6" type="ORF">C7443_106164</name>
</gene>
<dbReference type="CDD" id="cd12914">
    <property type="entry name" value="PDC1_DGC_like"/>
    <property type="match status" value="1"/>
</dbReference>
<dbReference type="CDD" id="cd00130">
    <property type="entry name" value="PAS"/>
    <property type="match status" value="2"/>
</dbReference>
<dbReference type="InterPro" id="IPR043128">
    <property type="entry name" value="Rev_trsase/Diguanyl_cyclase"/>
</dbReference>